<evidence type="ECO:0000313" key="3">
    <source>
        <dbReference type="EMBL" id="KHK66431.1"/>
    </source>
</evidence>
<evidence type="ECO:0000259" key="2">
    <source>
        <dbReference type="PROSITE" id="PS50994"/>
    </source>
</evidence>
<dbReference type="GO" id="GO:0015074">
    <property type="term" value="P:DNA integration"/>
    <property type="evidence" value="ECO:0007669"/>
    <property type="project" value="InterPro"/>
</dbReference>
<dbReference type="RefSeq" id="WP_039588493.1">
    <property type="nucleotide sequence ID" value="NZ_JQGJ02000002.1"/>
</dbReference>
<dbReference type="PROSITE" id="PS50994">
    <property type="entry name" value="INTEGRASE"/>
    <property type="match status" value="1"/>
</dbReference>
<feature type="region of interest" description="Disordered" evidence="1">
    <location>
        <begin position="585"/>
        <end position="612"/>
    </location>
</feature>
<dbReference type="Proteomes" id="UP000030949">
    <property type="component" value="Unassembled WGS sequence"/>
</dbReference>
<evidence type="ECO:0000256" key="1">
    <source>
        <dbReference type="SAM" id="MobiDB-lite"/>
    </source>
</evidence>
<dbReference type="InterPro" id="IPR036397">
    <property type="entry name" value="RNaseH_sf"/>
</dbReference>
<accession>A0A0B1ZB31</accession>
<dbReference type="InterPro" id="IPR012337">
    <property type="entry name" value="RNaseH-like_sf"/>
</dbReference>
<name>A0A0B1ZB31_9PSED</name>
<dbReference type="InterPro" id="IPR001584">
    <property type="entry name" value="Integrase_cat-core"/>
</dbReference>
<protein>
    <submittedName>
        <fullName evidence="3">Integrase</fullName>
    </submittedName>
</protein>
<dbReference type="SUPFAM" id="SSF53098">
    <property type="entry name" value="Ribonuclease H-like"/>
    <property type="match status" value="1"/>
</dbReference>
<dbReference type="GO" id="GO:0003676">
    <property type="term" value="F:nucleic acid binding"/>
    <property type="evidence" value="ECO:0007669"/>
    <property type="project" value="InterPro"/>
</dbReference>
<dbReference type="AlphaFoldDB" id="A0A0B1ZB31"/>
<dbReference type="OrthoDB" id="6879817at2"/>
<sequence>MEFSIGEAVFVDGKEGIYLIDGDVPERGCYRVKLSGLPVPSIEVPKSKVHKISTKAVEQIRAASDVGVENVEPDNEVRPVSPYTPEQTIVGTAREDVIKPLYLGQITKEQAEQKLSLGRTVVNDLLRRYREWQSWEALVPGVSGRRKGDTRLEDEVEEILAKAIEDDYKGPGASVVAVLNRVRWECNAISKNPPSASTVERRCAQASMRKAVANTQGPVAARDKFDSFPFGTVTQHALQLGQADNSPLDCQAVDPDTGKVLGRPNLTIISDDHTESYLGFWLSYAAPSRNTLANAFFMALQPKDELLAEFGLSARFKWMQYGKLSRLRTDGGGDLNAKTVLATLAKNDIRHERRMRPQSGGKVERKIGVVNRYFIQTLNGAIASSRKIARGENPEKLAEYSIKDLFILIITQICILHERPGEDGLTPNQRWMRDFGEKDGVIRTPPVVKDATQFKIDMLHQRNIHVRREGHLTLGLLYEPGPYWNRVGEPVTLKLDYGNLHRAWVMDKGLWVPVKLINADSYPKTMLEWNVERKSGLPVGQHTPEGLQAMQEQHHLKQSLLTQQQERRLQESRDLEDKMCKINQPASSSVLEPKAPAKLHQGPIPVMMGDDL</sequence>
<organism evidence="3 4">
    <name type="scientific">Pseudomonas frederiksbergensis</name>
    <dbReference type="NCBI Taxonomy" id="104087"/>
    <lineage>
        <taxon>Bacteria</taxon>
        <taxon>Pseudomonadati</taxon>
        <taxon>Pseudomonadota</taxon>
        <taxon>Gammaproteobacteria</taxon>
        <taxon>Pseudomonadales</taxon>
        <taxon>Pseudomonadaceae</taxon>
        <taxon>Pseudomonas</taxon>
    </lineage>
</organism>
<gene>
    <name evidence="3" type="ORF">JZ00_00930</name>
</gene>
<evidence type="ECO:0000313" key="4">
    <source>
        <dbReference type="Proteomes" id="UP000030949"/>
    </source>
</evidence>
<reference evidence="4" key="1">
    <citation type="submission" date="2015-03" db="EMBL/GenBank/DDBJ databases">
        <title>Pseudomonas frederiksbergensis hydrocarbon degrader.</title>
        <authorList>
            <person name="Brown L.M."/>
            <person name="Ruiz O.N."/>
            <person name="Mueller S."/>
            <person name="Gunasekera T.S."/>
        </authorList>
    </citation>
    <scope>NUCLEOTIDE SEQUENCE [LARGE SCALE GENOMIC DNA]</scope>
    <source>
        <strain evidence="4">SI8</strain>
    </source>
</reference>
<comment type="caution">
    <text evidence="3">The sequence shown here is derived from an EMBL/GenBank/DDBJ whole genome shotgun (WGS) entry which is preliminary data.</text>
</comment>
<dbReference type="EMBL" id="JQGJ01000001">
    <property type="protein sequence ID" value="KHK66431.1"/>
    <property type="molecule type" value="Genomic_DNA"/>
</dbReference>
<dbReference type="Gene3D" id="3.30.420.10">
    <property type="entry name" value="Ribonuclease H-like superfamily/Ribonuclease H"/>
    <property type="match status" value="1"/>
</dbReference>
<proteinExistence type="predicted"/>
<feature type="domain" description="Integrase catalytic" evidence="2">
    <location>
        <begin position="225"/>
        <end position="435"/>
    </location>
</feature>